<evidence type="ECO:0000256" key="3">
    <source>
        <dbReference type="ARBA" id="ARBA00012126"/>
    </source>
</evidence>
<dbReference type="SFLD" id="SFLDG01388">
    <property type="entry name" value="7_8-didemethyl-8-hydroxy-5-dea"/>
    <property type="match status" value="1"/>
</dbReference>
<dbReference type="HAMAP" id="MF_01611">
    <property type="entry name" value="FO_synth_sub1"/>
    <property type="match status" value="1"/>
</dbReference>
<dbReference type="SMART" id="SM00729">
    <property type="entry name" value="Elp3"/>
    <property type="match status" value="1"/>
</dbReference>
<evidence type="ECO:0000256" key="5">
    <source>
        <dbReference type="ARBA" id="ARBA00022691"/>
    </source>
</evidence>
<dbReference type="NCBIfam" id="NF004884">
    <property type="entry name" value="PRK06245.1"/>
    <property type="match status" value="1"/>
</dbReference>
<dbReference type="InterPro" id="IPR013785">
    <property type="entry name" value="Aldolase_TIM"/>
</dbReference>
<evidence type="ECO:0000256" key="6">
    <source>
        <dbReference type="ARBA" id="ARBA00022723"/>
    </source>
</evidence>
<keyword evidence="9" id="KW-0456">Lyase</keyword>
<comment type="cofactor">
    <cofactor evidence="1">
        <name>[4Fe-4S] cluster</name>
        <dbReference type="ChEBI" id="CHEBI:49883"/>
    </cofactor>
</comment>
<protein>
    <recommendedName>
        <fullName evidence="3">7,8-didemethyl-8-hydroxy-5-deazariboflavin synthase</fullName>
        <ecNumber evidence="3">4.3.1.32</ecNumber>
    </recommendedName>
</protein>
<evidence type="ECO:0000256" key="7">
    <source>
        <dbReference type="ARBA" id="ARBA00023004"/>
    </source>
</evidence>
<feature type="domain" description="Radical SAM core" evidence="11">
    <location>
        <begin position="467"/>
        <end position="705"/>
    </location>
</feature>
<keyword evidence="5" id="KW-0949">S-adenosyl-L-methionine</keyword>
<dbReference type="Pfam" id="PF04055">
    <property type="entry name" value="Radical_SAM"/>
    <property type="match status" value="2"/>
</dbReference>
<dbReference type="SUPFAM" id="SSF102114">
    <property type="entry name" value="Radical SAM enzymes"/>
    <property type="match status" value="2"/>
</dbReference>
<evidence type="ECO:0000259" key="11">
    <source>
        <dbReference type="PROSITE" id="PS51918"/>
    </source>
</evidence>
<dbReference type="SFLD" id="SFLDS00029">
    <property type="entry name" value="Radical_SAM"/>
    <property type="match status" value="1"/>
</dbReference>
<evidence type="ECO:0000256" key="2">
    <source>
        <dbReference type="ARBA" id="ARBA00004712"/>
    </source>
</evidence>
<dbReference type="InterPro" id="IPR019939">
    <property type="entry name" value="CofG_family"/>
</dbReference>
<dbReference type="Proteomes" id="UP001501690">
    <property type="component" value="Unassembled WGS sequence"/>
</dbReference>
<evidence type="ECO:0000256" key="1">
    <source>
        <dbReference type="ARBA" id="ARBA00001966"/>
    </source>
</evidence>
<comment type="catalytic activity">
    <reaction evidence="10">
        <text>5-amino-5-(4-hydroxybenzyl)-6-(D-ribitylimino)-5,6-dihydrouracil + S-adenosyl-L-methionine = 7,8-didemethyl-8-hydroxy-5-deazariboflavin + 5'-deoxyadenosine + L-methionine + NH4(+) + H(+)</text>
        <dbReference type="Rhea" id="RHEA:55204"/>
        <dbReference type="ChEBI" id="CHEBI:15378"/>
        <dbReference type="ChEBI" id="CHEBI:17319"/>
        <dbReference type="ChEBI" id="CHEBI:28938"/>
        <dbReference type="ChEBI" id="CHEBI:57844"/>
        <dbReference type="ChEBI" id="CHEBI:59789"/>
        <dbReference type="ChEBI" id="CHEBI:59904"/>
        <dbReference type="ChEBI" id="CHEBI:85936"/>
        <dbReference type="EC" id="4.3.1.32"/>
    </reaction>
</comment>
<dbReference type="Gene3D" id="3.20.20.70">
    <property type="entry name" value="Aldolase class I"/>
    <property type="match status" value="2"/>
</dbReference>
<dbReference type="InterPro" id="IPR007197">
    <property type="entry name" value="rSAM"/>
</dbReference>
<evidence type="ECO:0000313" key="13">
    <source>
        <dbReference type="Proteomes" id="UP001501690"/>
    </source>
</evidence>
<reference evidence="13" key="1">
    <citation type="journal article" date="2019" name="Int. J. Syst. Evol. Microbiol.">
        <title>The Global Catalogue of Microorganisms (GCM) 10K type strain sequencing project: providing services to taxonomists for standard genome sequencing and annotation.</title>
        <authorList>
            <consortium name="The Broad Institute Genomics Platform"/>
            <consortium name="The Broad Institute Genome Sequencing Center for Infectious Disease"/>
            <person name="Wu L."/>
            <person name="Ma J."/>
        </authorList>
    </citation>
    <scope>NUCLEOTIDE SEQUENCE [LARGE SCALE GENOMIC DNA]</scope>
    <source>
        <strain evidence="13">JCM 15577</strain>
    </source>
</reference>
<evidence type="ECO:0000256" key="4">
    <source>
        <dbReference type="ARBA" id="ARBA00022485"/>
    </source>
</evidence>
<dbReference type="EMBL" id="BAAAPL010000002">
    <property type="protein sequence ID" value="GAA1701181.1"/>
    <property type="molecule type" value="Genomic_DNA"/>
</dbReference>
<dbReference type="PANTHER" id="PTHR43076:SF1">
    <property type="entry name" value="LIPOYL SYNTHASE 2"/>
    <property type="match status" value="1"/>
</dbReference>
<proteinExistence type="inferred from homology"/>
<dbReference type="EC" id="4.3.1.32" evidence="3"/>
<sequence length="773" mass="83432">MRSLDPSLLVVGDASLATALSRAEAGLPLSHRDIVAVLNARGDDLDAALDLASHLRDRGLETAGRPGIITYSRKVFVPLTTLCRDRCHYCVFVDTPAQLRAKHKPVFMSPEQVLAVVRRGREQGCKEVLLTLGDRPEDRWPEARAWLDENGFASTLEYVAHIARLVTAETGMLAHANPGVMSADELRAMRAVSPSMGMMLETTSRRLFELQGQVHYGSPDKDPAVRLRVIEDAGKARIPFTTGVLIGIGETVEDRADSLLAIRDSHERHGHVQEVIVQNFRAKPGTAMRTAPDAELWEYVAAVAAARLTMGAEARIQVPPNLSDPDEFALLVRAGVDDWGGVSPVTADHVNPERPWPHLDDLAALTSRAGYTLTERLTAHPEYVTDAALWIDPQLHAPVAALVDARTGLAAAGPTAPAPPRRTTREAFASLLDDAMRDPAGIADDEWIRLLSVTGADLDALTDAADDVRRYTVGEAISVVANRNLTSSGLRAAGGEDPATFTITDVAAIAADAADLGATELCVQGLIPGDPAGYLAIVAAARGAAPDIHLHAYRPQDVWDLAERTGLSIDDAYRALREAGVGTVPGTGVKILSERVRAQVAPGDLEIERWLTAIRAAHRAGLRSTSVLFYGHVETAAERIAHLRTLAEIQRETGGFTEFVPIPLPGHDVPLVVGRSRLDEHRAMVAVARLFLSNDIRNLQVPWPRLPLGEVRTLLASGGNDLGGTLLDGRVLPHAGIEAGKQLSLADAHALSRRLFRPLRQRTTDYRDVTGRR</sequence>
<keyword evidence="13" id="KW-1185">Reference proteome</keyword>
<accession>A0ABP4UA78</accession>
<dbReference type="NCBIfam" id="TIGR03550">
    <property type="entry name" value="F420_cofG"/>
    <property type="match status" value="1"/>
</dbReference>
<comment type="caution">
    <text evidence="12">The sequence shown here is derived from an EMBL/GenBank/DDBJ whole genome shotgun (WGS) entry which is preliminary data.</text>
</comment>
<comment type="pathway">
    <text evidence="2">Cofactor biosynthesis; coenzyme F0 biosynthesis.</text>
</comment>
<evidence type="ECO:0000313" key="12">
    <source>
        <dbReference type="EMBL" id="GAA1701181.1"/>
    </source>
</evidence>
<gene>
    <name evidence="12" type="ORF">GCM10009808_18760</name>
</gene>
<dbReference type="SFLD" id="SFLDF00294">
    <property type="entry name" value="7_8-didemethyl-8-hydroxy-5-dea"/>
    <property type="match status" value="1"/>
</dbReference>
<feature type="domain" description="Radical SAM core" evidence="11">
    <location>
        <begin position="69"/>
        <end position="319"/>
    </location>
</feature>
<dbReference type="InterPro" id="IPR058240">
    <property type="entry name" value="rSAM_sf"/>
</dbReference>
<dbReference type="PROSITE" id="PS51918">
    <property type="entry name" value="RADICAL_SAM"/>
    <property type="match status" value="2"/>
</dbReference>
<evidence type="ECO:0000256" key="9">
    <source>
        <dbReference type="ARBA" id="ARBA00023239"/>
    </source>
</evidence>
<dbReference type="RefSeq" id="WP_344071895.1">
    <property type="nucleotide sequence ID" value="NZ_BAAAPL010000002.1"/>
</dbReference>
<dbReference type="InterPro" id="IPR006638">
    <property type="entry name" value="Elp3/MiaA/NifB-like_rSAM"/>
</dbReference>
<dbReference type="InterPro" id="IPR034405">
    <property type="entry name" value="F420"/>
</dbReference>
<keyword evidence="6" id="KW-0479">Metal-binding</keyword>
<dbReference type="CDD" id="cd01335">
    <property type="entry name" value="Radical_SAM"/>
    <property type="match status" value="1"/>
</dbReference>
<dbReference type="SFLD" id="SFLDG01064">
    <property type="entry name" value="F420__menaquinone_cofactor_bio"/>
    <property type="match status" value="1"/>
</dbReference>
<name>A0ABP4UA78_9MICO</name>
<evidence type="ECO:0000256" key="8">
    <source>
        <dbReference type="ARBA" id="ARBA00023014"/>
    </source>
</evidence>
<evidence type="ECO:0000256" key="10">
    <source>
        <dbReference type="ARBA" id="ARBA00048974"/>
    </source>
</evidence>
<keyword evidence="8" id="KW-0411">Iron-sulfur</keyword>
<dbReference type="PANTHER" id="PTHR43076">
    <property type="entry name" value="FO SYNTHASE (COFH)"/>
    <property type="match status" value="1"/>
</dbReference>
<keyword evidence="4" id="KW-0004">4Fe-4S</keyword>
<organism evidence="12 13">
    <name type="scientific">Microbacterium sediminicola</name>
    <dbReference type="NCBI Taxonomy" id="415210"/>
    <lineage>
        <taxon>Bacteria</taxon>
        <taxon>Bacillati</taxon>
        <taxon>Actinomycetota</taxon>
        <taxon>Actinomycetes</taxon>
        <taxon>Micrococcales</taxon>
        <taxon>Microbacteriaceae</taxon>
        <taxon>Microbacterium</taxon>
    </lineage>
</organism>
<keyword evidence="7" id="KW-0408">Iron</keyword>